<sequence length="21" mass="2441">MSQTWTYTGSHYVTDACPRHV</sequence>
<keyword evidence="2" id="KW-1185">Reference proteome</keyword>
<comment type="caution">
    <text evidence="1">The sequence shown here is derived from an EMBL/GenBank/DDBJ whole genome shotgun (WGS) entry which is preliminary data.</text>
</comment>
<reference evidence="2" key="1">
    <citation type="submission" date="2014-09" db="EMBL/GenBank/DDBJ databases">
        <authorList>
            <person name="Mudge J."/>
            <person name="Ramaraj T."/>
            <person name="Lindquist I.E."/>
            <person name="Bharti A.K."/>
            <person name="Sundararajan A."/>
            <person name="Cameron C.T."/>
            <person name="Woodward J.E."/>
            <person name="May G.D."/>
            <person name="Brubaker C."/>
            <person name="Broadhvest J."/>
            <person name="Wilkins T.A."/>
        </authorList>
    </citation>
    <scope>NUCLEOTIDE SEQUENCE</scope>
    <source>
        <strain evidence="2">cv. AKA8401</strain>
    </source>
</reference>
<gene>
    <name evidence="1" type="ORF">F383_36926</name>
</gene>
<evidence type="ECO:0000313" key="2">
    <source>
        <dbReference type="Proteomes" id="UP000032142"/>
    </source>
</evidence>
<dbReference type="Proteomes" id="UP000032142">
    <property type="component" value="Unassembled WGS sequence"/>
</dbReference>
<protein>
    <submittedName>
        <fullName evidence="1">Uncharacterized protein</fullName>
    </submittedName>
</protein>
<dbReference type="EMBL" id="JRRC01020956">
    <property type="protein sequence ID" value="KHF97892.1"/>
    <property type="molecule type" value="Genomic_DNA"/>
</dbReference>
<proteinExistence type="predicted"/>
<name>A0A0B0M779_GOSAR</name>
<organism evidence="1 2">
    <name type="scientific">Gossypium arboreum</name>
    <name type="common">Tree cotton</name>
    <name type="synonym">Gossypium nanking</name>
    <dbReference type="NCBI Taxonomy" id="29729"/>
    <lineage>
        <taxon>Eukaryota</taxon>
        <taxon>Viridiplantae</taxon>
        <taxon>Streptophyta</taxon>
        <taxon>Embryophyta</taxon>
        <taxon>Tracheophyta</taxon>
        <taxon>Spermatophyta</taxon>
        <taxon>Magnoliopsida</taxon>
        <taxon>eudicotyledons</taxon>
        <taxon>Gunneridae</taxon>
        <taxon>Pentapetalae</taxon>
        <taxon>rosids</taxon>
        <taxon>malvids</taxon>
        <taxon>Malvales</taxon>
        <taxon>Malvaceae</taxon>
        <taxon>Malvoideae</taxon>
        <taxon>Gossypium</taxon>
    </lineage>
</organism>
<dbReference type="AlphaFoldDB" id="A0A0B0M779"/>
<accession>A0A0B0M779</accession>
<evidence type="ECO:0000313" key="1">
    <source>
        <dbReference type="EMBL" id="KHF97892.1"/>
    </source>
</evidence>